<evidence type="ECO:0008006" key="4">
    <source>
        <dbReference type="Google" id="ProtNLM"/>
    </source>
</evidence>
<accession>A0A1M6NNF7</accession>
<gene>
    <name evidence="2" type="ORF">SAMN05444280_14418</name>
</gene>
<feature type="transmembrane region" description="Helical" evidence="1">
    <location>
        <begin position="342"/>
        <end position="361"/>
    </location>
</feature>
<proteinExistence type="predicted"/>
<evidence type="ECO:0000313" key="2">
    <source>
        <dbReference type="EMBL" id="SHJ97279.1"/>
    </source>
</evidence>
<dbReference type="EMBL" id="FQZE01000044">
    <property type="protein sequence ID" value="SHJ97279.1"/>
    <property type="molecule type" value="Genomic_DNA"/>
</dbReference>
<feature type="transmembrane region" description="Helical" evidence="1">
    <location>
        <begin position="170"/>
        <end position="188"/>
    </location>
</feature>
<feature type="transmembrane region" description="Helical" evidence="1">
    <location>
        <begin position="195"/>
        <end position="212"/>
    </location>
</feature>
<feature type="transmembrane region" description="Helical" evidence="1">
    <location>
        <begin position="242"/>
        <end position="261"/>
    </location>
</feature>
<feature type="transmembrane region" description="Helical" evidence="1">
    <location>
        <begin position="120"/>
        <end position="139"/>
    </location>
</feature>
<feature type="transmembrane region" description="Helical" evidence="1">
    <location>
        <begin position="397"/>
        <end position="415"/>
    </location>
</feature>
<feature type="transmembrane region" description="Helical" evidence="1">
    <location>
        <begin position="35"/>
        <end position="52"/>
    </location>
</feature>
<feature type="transmembrane region" description="Helical" evidence="1">
    <location>
        <begin position="373"/>
        <end position="391"/>
    </location>
</feature>
<dbReference type="STRING" id="1168035.SAMN05444280_14418"/>
<evidence type="ECO:0000313" key="3">
    <source>
        <dbReference type="Proteomes" id="UP000184050"/>
    </source>
</evidence>
<feature type="transmembrane region" description="Helical" evidence="1">
    <location>
        <begin position="89"/>
        <end position="108"/>
    </location>
</feature>
<keyword evidence="3" id="KW-1185">Reference proteome</keyword>
<keyword evidence="1" id="KW-1133">Transmembrane helix</keyword>
<keyword evidence="1" id="KW-0472">Membrane</keyword>
<dbReference type="AlphaFoldDB" id="A0A1M6NNF7"/>
<dbReference type="OrthoDB" id="2974538at2"/>
<name>A0A1M6NNF7_9BACT</name>
<organism evidence="2 3">
    <name type="scientific">Tangfeifania diversioriginum</name>
    <dbReference type="NCBI Taxonomy" id="1168035"/>
    <lineage>
        <taxon>Bacteria</taxon>
        <taxon>Pseudomonadati</taxon>
        <taxon>Bacteroidota</taxon>
        <taxon>Bacteroidia</taxon>
        <taxon>Marinilabiliales</taxon>
        <taxon>Prolixibacteraceae</taxon>
        <taxon>Tangfeifania</taxon>
    </lineage>
</organism>
<dbReference type="RefSeq" id="WP_073173612.1">
    <property type="nucleotide sequence ID" value="NZ_FQZE01000044.1"/>
</dbReference>
<feature type="transmembrane region" description="Helical" evidence="1">
    <location>
        <begin position="12"/>
        <end position="29"/>
    </location>
</feature>
<dbReference type="Proteomes" id="UP000184050">
    <property type="component" value="Unassembled WGS sequence"/>
</dbReference>
<sequence>MKKVKLNITDYSILLAVASTSLYIVFRILGRELGSFAYLWAPLALITIILTRPSIFKKKLLIKVIFYGIFMVGILQFFLWNYLDDWNKGKIFGEFYNIFIMISILYYYKEKKEYHKLALIAKYAFIFILIGIIGTNIALSLDSMIVRQSASSGKFTSYQVMVYKYTGAMGYNYIQAMVCLIPILIFYIKNKQKMIFKTKTLIVVLLLLLITLIRSQVFANVLIAIFITILSLLDAKKFRKSVVIVLFFGFLFYLIPNSYYIDAIYYLGEKFEPGTAMHYKINDFAFFLKNPEIDIETGAGARAERYPMLFEALAANPLFGNSSYNSPYDIGLGAHLYWMNRLTLWGIPGFIFFVYILISIFKKISSLFDEHYRFYYFLSILAFVLLGLIKATGGREIWFMLIVVIPGLYFLPLLLKKEENSSFTD</sequence>
<feature type="transmembrane region" description="Helical" evidence="1">
    <location>
        <begin position="64"/>
        <end position="83"/>
    </location>
</feature>
<protein>
    <recommendedName>
        <fullName evidence="4">O-Antigen ligase</fullName>
    </recommendedName>
</protein>
<reference evidence="2 3" key="1">
    <citation type="submission" date="2016-11" db="EMBL/GenBank/DDBJ databases">
        <authorList>
            <person name="Jaros S."/>
            <person name="Januszkiewicz K."/>
            <person name="Wedrychowicz H."/>
        </authorList>
    </citation>
    <scope>NUCLEOTIDE SEQUENCE [LARGE SCALE GENOMIC DNA]</scope>
    <source>
        <strain evidence="2 3">DSM 27063</strain>
    </source>
</reference>
<evidence type="ECO:0000256" key="1">
    <source>
        <dbReference type="SAM" id="Phobius"/>
    </source>
</evidence>
<keyword evidence="1" id="KW-0812">Transmembrane</keyword>